<feature type="domain" description="HTH hxlR-type" evidence="4">
    <location>
        <begin position="9"/>
        <end position="106"/>
    </location>
</feature>
<evidence type="ECO:0000313" key="6">
    <source>
        <dbReference type="Proteomes" id="UP001320766"/>
    </source>
</evidence>
<dbReference type="InterPro" id="IPR011991">
    <property type="entry name" value="ArsR-like_HTH"/>
</dbReference>
<dbReference type="PANTHER" id="PTHR33204">
    <property type="entry name" value="TRANSCRIPTIONAL REGULATOR, MARR FAMILY"/>
    <property type="match status" value="1"/>
</dbReference>
<sequence>MNRFGEMHCSIAQAVGVLGEPWTPLILRDLFLGLSRFDELAEDLGISRNLLTRRLEHLVAAGVVERRPYQERPVRYAYELTQAGRDVVPALFTLMAWGDRWATPPGGPPALLVHSCGERFTPVVTCPHCGGEANADTVTPVAGPGAAQGPGTMVLAAPLAGAGGGRESDPVGHLVARVPDGLGQVDQGQ</sequence>
<keyword evidence="2 5" id="KW-0238">DNA-binding</keyword>
<dbReference type="RefSeq" id="WP_253776880.1">
    <property type="nucleotide sequence ID" value="NZ_BAAAVE010000023.1"/>
</dbReference>
<dbReference type="EMBL" id="JAMZEC010000001">
    <property type="protein sequence ID" value="MCP2351007.1"/>
    <property type="molecule type" value="Genomic_DNA"/>
</dbReference>
<dbReference type="Proteomes" id="UP001320766">
    <property type="component" value="Unassembled WGS sequence"/>
</dbReference>
<dbReference type="InterPro" id="IPR002577">
    <property type="entry name" value="HTH_HxlR"/>
</dbReference>
<dbReference type="PROSITE" id="PS51118">
    <property type="entry name" value="HTH_HXLR"/>
    <property type="match status" value="1"/>
</dbReference>
<dbReference type="CDD" id="cd00090">
    <property type="entry name" value="HTH_ARSR"/>
    <property type="match status" value="1"/>
</dbReference>
<dbReference type="Pfam" id="PF01638">
    <property type="entry name" value="HxlR"/>
    <property type="match status" value="1"/>
</dbReference>
<reference evidence="5 6" key="1">
    <citation type="submission" date="2022-06" db="EMBL/GenBank/DDBJ databases">
        <title>Sequencing the genomes of 1000 actinobacteria strains.</title>
        <authorList>
            <person name="Klenk H.-P."/>
        </authorList>
    </citation>
    <scope>NUCLEOTIDE SEQUENCE [LARGE SCALE GENOMIC DNA]</scope>
    <source>
        <strain evidence="5 6">DSM 44170</strain>
    </source>
</reference>
<dbReference type="GO" id="GO:0003677">
    <property type="term" value="F:DNA binding"/>
    <property type="evidence" value="ECO:0007669"/>
    <property type="project" value="UniProtKB-KW"/>
</dbReference>
<keyword evidence="6" id="KW-1185">Reference proteome</keyword>
<protein>
    <submittedName>
        <fullName evidence="5">DNA-binding HxlR family transcriptional regulator</fullName>
    </submittedName>
</protein>
<evidence type="ECO:0000256" key="2">
    <source>
        <dbReference type="ARBA" id="ARBA00023125"/>
    </source>
</evidence>
<proteinExistence type="predicted"/>
<evidence type="ECO:0000313" key="5">
    <source>
        <dbReference type="EMBL" id="MCP2351007.1"/>
    </source>
</evidence>
<name>A0ABT1KBN1_9ACTN</name>
<dbReference type="Gene3D" id="1.10.10.10">
    <property type="entry name" value="Winged helix-like DNA-binding domain superfamily/Winged helix DNA-binding domain"/>
    <property type="match status" value="1"/>
</dbReference>
<dbReference type="InterPro" id="IPR036388">
    <property type="entry name" value="WH-like_DNA-bd_sf"/>
</dbReference>
<evidence type="ECO:0000259" key="4">
    <source>
        <dbReference type="PROSITE" id="PS51118"/>
    </source>
</evidence>
<dbReference type="PANTHER" id="PTHR33204:SF18">
    <property type="entry name" value="TRANSCRIPTIONAL REGULATORY PROTEIN"/>
    <property type="match status" value="1"/>
</dbReference>
<comment type="caution">
    <text evidence="5">The sequence shown here is derived from an EMBL/GenBank/DDBJ whole genome shotgun (WGS) entry which is preliminary data.</text>
</comment>
<evidence type="ECO:0000256" key="1">
    <source>
        <dbReference type="ARBA" id="ARBA00023015"/>
    </source>
</evidence>
<dbReference type="SUPFAM" id="SSF46785">
    <property type="entry name" value="Winged helix' DNA-binding domain"/>
    <property type="match status" value="1"/>
</dbReference>
<evidence type="ECO:0000256" key="3">
    <source>
        <dbReference type="ARBA" id="ARBA00023163"/>
    </source>
</evidence>
<dbReference type="InterPro" id="IPR036390">
    <property type="entry name" value="WH_DNA-bd_sf"/>
</dbReference>
<accession>A0ABT1KBN1</accession>
<keyword evidence="1" id="KW-0805">Transcription regulation</keyword>
<keyword evidence="3" id="KW-0804">Transcription</keyword>
<gene>
    <name evidence="5" type="ORF">HD595_007129</name>
</gene>
<organism evidence="5 6">
    <name type="scientific">Nonomuraea roseoviolacea subsp. carminata</name>
    <dbReference type="NCBI Taxonomy" id="160689"/>
    <lineage>
        <taxon>Bacteria</taxon>
        <taxon>Bacillati</taxon>
        <taxon>Actinomycetota</taxon>
        <taxon>Actinomycetes</taxon>
        <taxon>Streptosporangiales</taxon>
        <taxon>Streptosporangiaceae</taxon>
        <taxon>Nonomuraea</taxon>
    </lineage>
</organism>